<keyword evidence="4" id="KW-1185">Reference proteome</keyword>
<reference evidence="3 4" key="1">
    <citation type="submission" date="2022-11" db="EMBL/GenBank/DDBJ databases">
        <title>Desulfobotulus tamanensis H1 sp. nov. - anaerobic, alkaliphilic, sulphate reducing bacterium isolated from terrestrial mud volcano.</title>
        <authorList>
            <person name="Frolova A."/>
            <person name="Merkel A.Y."/>
            <person name="Slobodkin A.I."/>
        </authorList>
    </citation>
    <scope>NUCLEOTIDE SEQUENCE [LARGE SCALE GENOMIC DNA]</scope>
    <source>
        <strain evidence="3 4">H1</strain>
    </source>
</reference>
<sequence length="388" mass="41491">MKDAGRKVHRARIIVQNGGRVLENAWLQVAGGRILDMGRGRTPSGWDVQDHGEKALFPCLVNAHTHLELTATGLVDARGGFELWIKRLMAARSDCTRDELLMGVRKGIAFMKERGTAAVGDIATLGVSEAECCASTLGGVVFHEAVGCRQMDTVPEKNVTHGLSRSVAGHATHSTAPSVLQALHQRARRAGLPFSIHLAESTGETAFICGENASWTEFLESRGVDISGWPLPGISSVRYAANLGIIGPGTLCVHLLQAEAEDIRLVADKGSSVCLCPRSNVYLHGMLPDLATMVNAGLRPCLGTDSLASTPCLDMVHELAFAARRWSWLEPAFLLNMASLYGAQSLGIADAYGSLEPGKRSCFMAVDTDGNDPVGDFIEGKGEREVYG</sequence>
<dbReference type="Gene3D" id="3.20.20.140">
    <property type="entry name" value="Metal-dependent hydrolases"/>
    <property type="match status" value="1"/>
</dbReference>
<dbReference type="EMBL" id="JAPFPW010000009">
    <property type="protein sequence ID" value="MCW7754087.1"/>
    <property type="molecule type" value="Genomic_DNA"/>
</dbReference>
<dbReference type="RefSeq" id="WP_265425007.1">
    <property type="nucleotide sequence ID" value="NZ_JAPFPW010000009.1"/>
</dbReference>
<dbReference type="SUPFAM" id="SSF51338">
    <property type="entry name" value="Composite domain of metallo-dependent hydrolases"/>
    <property type="match status" value="1"/>
</dbReference>
<name>A0ABT3N9E2_9BACT</name>
<dbReference type="PANTHER" id="PTHR43794">
    <property type="entry name" value="AMINOHYDROLASE SSNA-RELATED"/>
    <property type="match status" value="1"/>
</dbReference>
<dbReference type="SUPFAM" id="SSF51556">
    <property type="entry name" value="Metallo-dependent hydrolases"/>
    <property type="match status" value="1"/>
</dbReference>
<dbReference type="InterPro" id="IPR006680">
    <property type="entry name" value="Amidohydro-rel"/>
</dbReference>
<comment type="caution">
    <text evidence="3">The sequence shown here is derived from an EMBL/GenBank/DDBJ whole genome shotgun (WGS) entry which is preliminary data.</text>
</comment>
<proteinExistence type="predicted"/>
<evidence type="ECO:0000313" key="3">
    <source>
        <dbReference type="EMBL" id="MCW7754087.1"/>
    </source>
</evidence>
<accession>A0ABT3N9E2</accession>
<evidence type="ECO:0000256" key="1">
    <source>
        <dbReference type="ARBA" id="ARBA00022801"/>
    </source>
</evidence>
<dbReference type="InterPro" id="IPR050287">
    <property type="entry name" value="MTA/SAH_deaminase"/>
</dbReference>
<keyword evidence="1" id="KW-0378">Hydrolase</keyword>
<dbReference type="InterPro" id="IPR032466">
    <property type="entry name" value="Metal_Hydrolase"/>
</dbReference>
<dbReference type="InterPro" id="IPR011059">
    <property type="entry name" value="Metal-dep_hydrolase_composite"/>
</dbReference>
<dbReference type="PANTHER" id="PTHR43794:SF11">
    <property type="entry name" value="AMIDOHYDROLASE-RELATED DOMAIN-CONTAINING PROTEIN"/>
    <property type="match status" value="1"/>
</dbReference>
<dbReference type="Proteomes" id="UP001209681">
    <property type="component" value="Unassembled WGS sequence"/>
</dbReference>
<gene>
    <name evidence="3" type="ORF">OOT00_08815</name>
</gene>
<evidence type="ECO:0000313" key="4">
    <source>
        <dbReference type="Proteomes" id="UP001209681"/>
    </source>
</evidence>
<evidence type="ECO:0000259" key="2">
    <source>
        <dbReference type="Pfam" id="PF01979"/>
    </source>
</evidence>
<feature type="domain" description="Amidohydrolase-related" evidence="2">
    <location>
        <begin position="56"/>
        <end position="386"/>
    </location>
</feature>
<dbReference type="Pfam" id="PF01979">
    <property type="entry name" value="Amidohydro_1"/>
    <property type="match status" value="1"/>
</dbReference>
<organism evidence="3 4">
    <name type="scientific">Desulfobotulus pelophilus</name>
    <dbReference type="NCBI Taxonomy" id="2823377"/>
    <lineage>
        <taxon>Bacteria</taxon>
        <taxon>Pseudomonadati</taxon>
        <taxon>Thermodesulfobacteriota</taxon>
        <taxon>Desulfobacteria</taxon>
        <taxon>Desulfobacterales</taxon>
        <taxon>Desulfobacteraceae</taxon>
        <taxon>Desulfobotulus</taxon>
    </lineage>
</organism>
<protein>
    <submittedName>
        <fullName evidence="3">Amidohydrolase family protein</fullName>
    </submittedName>
</protein>